<accession>A0A179IFY4</accession>
<feature type="transmembrane region" description="Helical" evidence="11">
    <location>
        <begin position="406"/>
        <end position="425"/>
    </location>
</feature>
<proteinExistence type="predicted"/>
<evidence type="ECO:0000256" key="1">
    <source>
        <dbReference type="ARBA" id="ARBA00004651"/>
    </source>
</evidence>
<gene>
    <name evidence="14" type="ORF">LLEC1_02971</name>
</gene>
<evidence type="ECO:0000256" key="8">
    <source>
        <dbReference type="ARBA" id="ARBA00023136"/>
    </source>
</evidence>
<dbReference type="CDD" id="cd18580">
    <property type="entry name" value="ABC_6TM_ABCC_D2"/>
    <property type="match status" value="1"/>
</dbReference>
<evidence type="ECO:0000256" key="11">
    <source>
        <dbReference type="SAM" id="Phobius"/>
    </source>
</evidence>
<feature type="transmembrane region" description="Helical" evidence="11">
    <location>
        <begin position="932"/>
        <end position="956"/>
    </location>
</feature>
<feature type="transmembrane region" description="Helical" evidence="11">
    <location>
        <begin position="492"/>
        <end position="513"/>
    </location>
</feature>
<dbReference type="InterPro" id="IPR036640">
    <property type="entry name" value="ABC1_TM_sf"/>
</dbReference>
<feature type="domain" description="ABC transporter" evidence="12">
    <location>
        <begin position="1155"/>
        <end position="1393"/>
    </location>
</feature>
<keyword evidence="3" id="KW-1003">Cell membrane</keyword>
<dbReference type="SMART" id="SM00382">
    <property type="entry name" value="AAA"/>
    <property type="match status" value="2"/>
</dbReference>
<feature type="transmembrane region" description="Helical" evidence="11">
    <location>
        <begin position="525"/>
        <end position="548"/>
    </location>
</feature>
<evidence type="ECO:0008006" key="16">
    <source>
        <dbReference type="Google" id="ProtNLM"/>
    </source>
</evidence>
<name>A0A179IFY4_CORDF</name>
<dbReference type="GO" id="GO:0016887">
    <property type="term" value="F:ATP hydrolysis activity"/>
    <property type="evidence" value="ECO:0007669"/>
    <property type="project" value="InterPro"/>
</dbReference>
<dbReference type="OrthoDB" id="6500128at2759"/>
<feature type="transmembrane region" description="Helical" evidence="11">
    <location>
        <begin position="1095"/>
        <end position="1115"/>
    </location>
</feature>
<feature type="transmembrane region" description="Helical" evidence="11">
    <location>
        <begin position="95"/>
        <end position="119"/>
    </location>
</feature>
<dbReference type="InterPro" id="IPR011527">
    <property type="entry name" value="ABC1_TM_dom"/>
</dbReference>
<dbReference type="Pfam" id="PF00664">
    <property type="entry name" value="ABC_membrane"/>
    <property type="match status" value="1"/>
</dbReference>
<dbReference type="Pfam" id="PF24357">
    <property type="entry name" value="TMD0_ABC"/>
    <property type="match status" value="1"/>
</dbReference>
<keyword evidence="6" id="KW-0067">ATP-binding</keyword>
<evidence type="ECO:0000256" key="9">
    <source>
        <dbReference type="ARBA" id="ARBA00023180"/>
    </source>
</evidence>
<dbReference type="PROSITE" id="PS50929">
    <property type="entry name" value="ABC_TM1F"/>
    <property type="match status" value="2"/>
</dbReference>
<dbReference type="GO" id="GO:0005524">
    <property type="term" value="F:ATP binding"/>
    <property type="evidence" value="ECO:0007669"/>
    <property type="project" value="UniProtKB-KW"/>
</dbReference>
<keyword evidence="4 11" id="KW-0812">Transmembrane</keyword>
<feature type="transmembrane region" description="Helical" evidence="11">
    <location>
        <begin position="308"/>
        <end position="328"/>
    </location>
</feature>
<keyword evidence="9" id="KW-0325">Glycoprotein</keyword>
<keyword evidence="5" id="KW-0547">Nucleotide-binding</keyword>
<evidence type="ECO:0000256" key="7">
    <source>
        <dbReference type="ARBA" id="ARBA00022989"/>
    </source>
</evidence>
<feature type="transmembrane region" description="Helical" evidence="11">
    <location>
        <begin position="990"/>
        <end position="1021"/>
    </location>
</feature>
<feature type="compositionally biased region" description="Polar residues" evidence="10">
    <location>
        <begin position="827"/>
        <end position="838"/>
    </location>
</feature>
<dbReference type="CDD" id="cd18579">
    <property type="entry name" value="ABC_6TM_ABCC_D1"/>
    <property type="match status" value="1"/>
</dbReference>
<dbReference type="SUPFAM" id="SSF90123">
    <property type="entry name" value="ABC transporter transmembrane region"/>
    <property type="match status" value="2"/>
</dbReference>
<feature type="transmembrane region" description="Helical" evidence="11">
    <location>
        <begin position="903"/>
        <end position="925"/>
    </location>
</feature>
<feature type="transmembrane region" description="Helical" evidence="11">
    <location>
        <begin position="66"/>
        <end position="89"/>
    </location>
</feature>
<dbReference type="Gene3D" id="1.20.1560.10">
    <property type="entry name" value="ABC transporter type 1, transmembrane domain"/>
    <property type="match status" value="2"/>
</dbReference>
<dbReference type="InterPro" id="IPR044746">
    <property type="entry name" value="ABCC_6TM_D1"/>
</dbReference>
<evidence type="ECO:0000313" key="14">
    <source>
        <dbReference type="EMBL" id="OAR00619.1"/>
    </source>
</evidence>
<feature type="transmembrane region" description="Helical" evidence="11">
    <location>
        <begin position="156"/>
        <end position="174"/>
    </location>
</feature>
<evidence type="ECO:0000259" key="13">
    <source>
        <dbReference type="PROSITE" id="PS50929"/>
    </source>
</evidence>
<protein>
    <recommendedName>
        <fullName evidence="16">ABC transporter domain-containing protein</fullName>
    </recommendedName>
</protein>
<dbReference type="InterPro" id="IPR056227">
    <property type="entry name" value="TMD0_ABC"/>
</dbReference>
<dbReference type="Pfam" id="PF00005">
    <property type="entry name" value="ABC_tran"/>
    <property type="match status" value="2"/>
</dbReference>
<dbReference type="SUPFAM" id="SSF52540">
    <property type="entry name" value="P-loop containing nucleoside triphosphate hydrolases"/>
    <property type="match status" value="2"/>
</dbReference>
<keyword evidence="2" id="KW-0813">Transport</keyword>
<evidence type="ECO:0000256" key="6">
    <source>
        <dbReference type="ARBA" id="ARBA00022840"/>
    </source>
</evidence>
<keyword evidence="8 11" id="KW-0472">Membrane</keyword>
<feature type="domain" description="ABC transporter" evidence="12">
    <location>
        <begin position="588"/>
        <end position="820"/>
    </location>
</feature>
<evidence type="ECO:0000256" key="4">
    <source>
        <dbReference type="ARBA" id="ARBA00022692"/>
    </source>
</evidence>
<evidence type="ECO:0000256" key="5">
    <source>
        <dbReference type="ARBA" id="ARBA00022741"/>
    </source>
</evidence>
<dbReference type="InterPro" id="IPR050173">
    <property type="entry name" value="ABC_transporter_C-like"/>
</dbReference>
<feature type="domain" description="ABC transmembrane type-1" evidence="13">
    <location>
        <begin position="867"/>
        <end position="1150"/>
    </location>
</feature>
<feature type="transmembrane region" description="Helical" evidence="11">
    <location>
        <begin position="381"/>
        <end position="400"/>
    </location>
</feature>
<feature type="transmembrane region" description="Helical" evidence="11">
    <location>
        <begin position="258"/>
        <end position="288"/>
    </location>
</feature>
<evidence type="ECO:0000259" key="12">
    <source>
        <dbReference type="PROSITE" id="PS50893"/>
    </source>
</evidence>
<dbReference type="FunFam" id="1.20.1560.10:FF:000066">
    <property type="entry name" value="ABC multidrug transporter (Eurofung)"/>
    <property type="match status" value="1"/>
</dbReference>
<dbReference type="GO" id="GO:0005886">
    <property type="term" value="C:plasma membrane"/>
    <property type="evidence" value="ECO:0007669"/>
    <property type="project" value="UniProtKB-SubCell"/>
</dbReference>
<dbReference type="OMA" id="QDLMFVD"/>
<dbReference type="PROSITE" id="PS50893">
    <property type="entry name" value="ABC_TRANSPORTER_2"/>
    <property type="match status" value="2"/>
</dbReference>
<dbReference type="InterPro" id="IPR003593">
    <property type="entry name" value="AAA+_ATPase"/>
</dbReference>
<dbReference type="EMBL" id="LUKN01001608">
    <property type="protein sequence ID" value="OAR00619.1"/>
    <property type="molecule type" value="Genomic_DNA"/>
</dbReference>
<keyword evidence="15" id="KW-1185">Reference proteome</keyword>
<dbReference type="FunFam" id="1.20.1560.10:FF:000055">
    <property type="entry name" value="ABC multidrug transporter (Eurofung)"/>
    <property type="match status" value="1"/>
</dbReference>
<evidence type="ECO:0000256" key="2">
    <source>
        <dbReference type="ARBA" id="ARBA00022448"/>
    </source>
</evidence>
<evidence type="ECO:0000313" key="15">
    <source>
        <dbReference type="Proteomes" id="UP000243081"/>
    </source>
</evidence>
<feature type="transmembrane region" description="Helical" evidence="11">
    <location>
        <begin position="131"/>
        <end position="150"/>
    </location>
</feature>
<feature type="transmembrane region" description="Helical" evidence="11">
    <location>
        <begin position="861"/>
        <end position="883"/>
    </location>
</feature>
<sequence>MSPPCGWPNDFSFGPSVNPCYRCFDFTLFFEDTILSLVPSSIFIPIAAFYIAILPRKNPVAIRSKWYTTKLVAYTALVMTHCIFLTATVRDSIDVTAAGVSAATLALVSSILLVILAALEHTRTLAPSPALVFFISITALLDLARVRTLYLMGEAFPAVTLSVGLALRLLLLVLESRSKKNDLAALPAETSPEKLAGPISRTMFHWVNPLLILGFKGSLKEKRLGPIDPKFDAEYLTNRFAPVPQHVKKGLPKGGLSTLALACIGMDLLCPIIPRLFVSFFTFMQPFLPDCMLSWLARDDRGASNQGYGLIAATFFVYFGIAASYSWYWHQVNRSVTMIRGGLVVVLFDKLLLLAENPSVESRAMTLMFSDTQRVMTAMNYFHELWAGVFDAAIATWLLYRKTGAASFAMLAVTIMSSIACASLSNKLSGMQQQWLAAVKQRLGPTKRMLSSLKAVKMLSVSDRISSTITALRYAELAAAWPFRRLRIVTTAISYSTITLSPPLVFGVCIALATNDDGLDVSKLFTSLSLINLLATPVMHLCQAIPVLGAAHGCMARIQDFLELEEQSERRITVVPSRRPETEDGNILSLRNVSLGWLAGKPILHNISLDVKRGSRVAILGRIGSGKSLLLKGLLSEVEEISGDVAVDEAASFAYCSQTPWLENTSAEENWTGRSAARNPASLGKMIQDYALKDIQELQDYKTGTIGSQGVKLSGGQRHRLASPLYALARALSLDRDTVILDDVFSALDRRTKLHVAKSLLRRPREGEAPNTVIFSTHDEQIANMADEVYEIDQSGTLTRRAKMDCPPDASPAGSVSSMEVKEEVSTAEQSQTCSPSSMLPPAAQPTVKDMDVYKTYLRSMGLGSAVAFLLLGGAFAVAFKFPDVWIQWWSNDTSSGVGRHSTGYWIGLYAGLQCIPLVLLGLWLWHVFCNIVPAVGISIHTNLLTTVMDVPFGYISNVDSGSIMNRFNQDLMFIDSLLPFDLFNTVAELYIAVIQIVFVAVASAQALAAVPAIAAVLYAIQNFYLRTSKQLRILELEAKAVLHSLVSEVTAGAGPSTIRTHGWQGHLRARFMESLDVSQEPIYLLFCVQRWLQLVLNLVVMGLVVLVAGVAVVLRAKVNPGAVGVAFLNATTLGETLTQLVMSYTSLETSLGAIARTTMYQLPSATQDEESWSLRGITVEIPAGQKVSICGRTGSGKSTSILALLRMVDIPTGVAYLGGRDHSRLPLAELRRGYFVVAQDLPEEWTTLRDQIDPNRQFTDEQIHQVVAECGLQEIIEASGGLGASATHVQLSNGEPQFLSLARVILHGCSREGGILLLDEATSSLDEDTQRRMEALIESRFQDKTIISVCHRLSWALKSDRIIVLEKGEVIHDGRPADIVQESALFAGMSLPDSEQ</sequence>
<reference evidence="14 15" key="1">
    <citation type="submission" date="2016-03" db="EMBL/GenBank/DDBJ databases">
        <title>Fine-scale spatial genetic structure of a fungal parasite of coffee scale insects.</title>
        <authorList>
            <person name="Jackson D."/>
            <person name="Zemenick K.A."/>
            <person name="Malloure B."/>
            <person name="Quandt C.A."/>
            <person name="James T.Y."/>
        </authorList>
    </citation>
    <scope>NUCLEOTIDE SEQUENCE [LARGE SCALE GENOMIC DNA]</scope>
    <source>
        <strain evidence="14 15">UM487</strain>
    </source>
</reference>
<feature type="transmembrane region" description="Helical" evidence="11">
    <location>
        <begin position="34"/>
        <end position="54"/>
    </location>
</feature>
<dbReference type="PANTHER" id="PTHR24223">
    <property type="entry name" value="ATP-BINDING CASSETTE SUB-FAMILY C"/>
    <property type="match status" value="1"/>
</dbReference>
<dbReference type="Gene3D" id="3.40.50.300">
    <property type="entry name" value="P-loop containing nucleotide triphosphate hydrolases"/>
    <property type="match status" value="2"/>
</dbReference>
<organism evidence="14 15">
    <name type="scientific">Cordyceps confragosa</name>
    <name type="common">Lecanicillium lecanii</name>
    <dbReference type="NCBI Taxonomy" id="2714763"/>
    <lineage>
        <taxon>Eukaryota</taxon>
        <taxon>Fungi</taxon>
        <taxon>Dikarya</taxon>
        <taxon>Ascomycota</taxon>
        <taxon>Pezizomycotina</taxon>
        <taxon>Sordariomycetes</taxon>
        <taxon>Hypocreomycetidae</taxon>
        <taxon>Hypocreales</taxon>
        <taxon>Cordycipitaceae</taxon>
        <taxon>Akanthomyces</taxon>
    </lineage>
</organism>
<evidence type="ECO:0000256" key="10">
    <source>
        <dbReference type="SAM" id="MobiDB-lite"/>
    </source>
</evidence>
<dbReference type="InterPro" id="IPR044726">
    <property type="entry name" value="ABCC_6TM_D2"/>
</dbReference>
<dbReference type="InterPro" id="IPR003439">
    <property type="entry name" value="ABC_transporter-like_ATP-bd"/>
</dbReference>
<feature type="region of interest" description="Disordered" evidence="10">
    <location>
        <begin position="801"/>
        <end position="843"/>
    </location>
</feature>
<dbReference type="InterPro" id="IPR027417">
    <property type="entry name" value="P-loop_NTPase"/>
</dbReference>
<dbReference type="Proteomes" id="UP000243081">
    <property type="component" value="Unassembled WGS sequence"/>
</dbReference>
<keyword evidence="7 11" id="KW-1133">Transmembrane helix</keyword>
<comment type="subcellular location">
    <subcellularLocation>
        <location evidence="1">Cell membrane</location>
        <topology evidence="1">Multi-pass membrane protein</topology>
    </subcellularLocation>
</comment>
<evidence type="ECO:0000256" key="3">
    <source>
        <dbReference type="ARBA" id="ARBA00022475"/>
    </source>
</evidence>
<comment type="caution">
    <text evidence="14">The sequence shown here is derived from an EMBL/GenBank/DDBJ whole genome shotgun (WGS) entry which is preliminary data.</text>
</comment>
<dbReference type="PANTHER" id="PTHR24223:SF399">
    <property type="entry name" value="ABC TRANSPORTER ATNG"/>
    <property type="match status" value="1"/>
</dbReference>
<feature type="domain" description="ABC transmembrane type-1" evidence="13">
    <location>
        <begin position="259"/>
        <end position="550"/>
    </location>
</feature>
<dbReference type="GO" id="GO:0140359">
    <property type="term" value="F:ABC-type transporter activity"/>
    <property type="evidence" value="ECO:0007669"/>
    <property type="project" value="InterPro"/>
</dbReference>